<proteinExistence type="predicted"/>
<gene>
    <name evidence="3" type="ORF">ACFSXZ_12780</name>
</gene>
<feature type="domain" description="AMP-binding enzyme C-terminal" evidence="2">
    <location>
        <begin position="461"/>
        <end position="537"/>
    </location>
</feature>
<dbReference type="Pfam" id="PF13193">
    <property type="entry name" value="AMP-binding_C"/>
    <property type="match status" value="1"/>
</dbReference>
<evidence type="ECO:0000313" key="4">
    <source>
        <dbReference type="Proteomes" id="UP001597417"/>
    </source>
</evidence>
<evidence type="ECO:0000259" key="2">
    <source>
        <dbReference type="Pfam" id="PF13193"/>
    </source>
</evidence>
<organism evidence="3 4">
    <name type="scientific">Amycolatopsis pigmentata</name>
    <dbReference type="NCBI Taxonomy" id="450801"/>
    <lineage>
        <taxon>Bacteria</taxon>
        <taxon>Bacillati</taxon>
        <taxon>Actinomycetota</taxon>
        <taxon>Actinomycetes</taxon>
        <taxon>Pseudonocardiales</taxon>
        <taxon>Pseudonocardiaceae</taxon>
        <taxon>Amycolatopsis</taxon>
    </lineage>
</organism>
<comment type="caution">
    <text evidence="3">The sequence shown here is derived from an EMBL/GenBank/DDBJ whole genome shotgun (WGS) entry which is preliminary data.</text>
</comment>
<dbReference type="PANTHER" id="PTHR43767">
    <property type="entry name" value="LONG-CHAIN-FATTY-ACID--COA LIGASE"/>
    <property type="match status" value="1"/>
</dbReference>
<dbReference type="PROSITE" id="PS00455">
    <property type="entry name" value="AMP_BINDING"/>
    <property type="match status" value="1"/>
</dbReference>
<name>A0ABW5FR92_9PSEU</name>
<dbReference type="InterPro" id="IPR025110">
    <property type="entry name" value="AMP-bd_C"/>
</dbReference>
<accession>A0ABW5FR92</accession>
<dbReference type="InterPro" id="IPR050237">
    <property type="entry name" value="ATP-dep_AMP-bd_enzyme"/>
</dbReference>
<dbReference type="Gene3D" id="3.30.300.30">
    <property type="match status" value="1"/>
</dbReference>
<dbReference type="EMBL" id="JBHUKR010000006">
    <property type="protein sequence ID" value="MFD2417200.1"/>
    <property type="molecule type" value="Genomic_DNA"/>
</dbReference>
<dbReference type="PANTHER" id="PTHR43767:SF1">
    <property type="entry name" value="NONRIBOSOMAL PEPTIDE SYNTHASE PES1 (EUROFUNG)-RELATED"/>
    <property type="match status" value="1"/>
</dbReference>
<dbReference type="RefSeq" id="WP_378264681.1">
    <property type="nucleotide sequence ID" value="NZ_JBHUKR010000006.1"/>
</dbReference>
<dbReference type="Gene3D" id="3.40.50.12780">
    <property type="entry name" value="N-terminal domain of ligase-like"/>
    <property type="match status" value="1"/>
</dbReference>
<sequence length="555" mass="58733">MPSSSQTGTTPAGGMRMSLAAALHAAGEVAAERLAVVQGDRRLTYAELHSRASRIAALLKDRGVGAGNTVAVGLHNGPEYLETVLAAFLLGAIPVNINYRYREPELEYVLNYVEAAALVYDDGLADRVRHVTGSLPRLKAVLQVGPEVAEPAISYDEAATTGPELPWTGDPGSTDGIILLTGGTTGRPKGVIWDRNGLLGILTAVFRLNGLTVPTTADEVREGVRALAEQGNVPVILPMSPLMHGTGFFNTTRTLLAGGTICFCTSRSLDGHEVWGVVQKYGVTEMVIVGDAFGRPLVAALAEAEQAGKPYDISSLRRIGSSGVAWSIDVKRALLARGSMLLADNISASEGGPFANAEARSEADLADSRFTLAPVARLLDENDQDVVPGSGQVGVLASAGPQPVGYLGDPERTARTWRVIDGVRYAIPGDLATLDADGKLVLLGRGDGVINTGGEKVFPEEVEQALLAHPEITDAAVFGVPDPRWGQRVTALIAPAAALKGISDEELTAHLNEELARYKHPRRLIRTDGIPRTPAGKLNRTLARELAVKIEEEQQ</sequence>
<dbReference type="InterPro" id="IPR042099">
    <property type="entry name" value="ANL_N_sf"/>
</dbReference>
<reference evidence="4" key="1">
    <citation type="journal article" date="2019" name="Int. J. Syst. Evol. Microbiol.">
        <title>The Global Catalogue of Microorganisms (GCM) 10K type strain sequencing project: providing services to taxonomists for standard genome sequencing and annotation.</title>
        <authorList>
            <consortium name="The Broad Institute Genomics Platform"/>
            <consortium name="The Broad Institute Genome Sequencing Center for Infectious Disease"/>
            <person name="Wu L."/>
            <person name="Ma J."/>
        </authorList>
    </citation>
    <scope>NUCLEOTIDE SEQUENCE [LARGE SCALE GENOMIC DNA]</scope>
    <source>
        <strain evidence="4">CGMCC 4.7645</strain>
    </source>
</reference>
<dbReference type="InterPro" id="IPR045851">
    <property type="entry name" value="AMP-bd_C_sf"/>
</dbReference>
<dbReference type="Pfam" id="PF00501">
    <property type="entry name" value="AMP-binding"/>
    <property type="match status" value="1"/>
</dbReference>
<dbReference type="Proteomes" id="UP001597417">
    <property type="component" value="Unassembled WGS sequence"/>
</dbReference>
<dbReference type="SUPFAM" id="SSF56801">
    <property type="entry name" value="Acetyl-CoA synthetase-like"/>
    <property type="match status" value="1"/>
</dbReference>
<dbReference type="InterPro" id="IPR020845">
    <property type="entry name" value="AMP-binding_CS"/>
</dbReference>
<evidence type="ECO:0000259" key="1">
    <source>
        <dbReference type="Pfam" id="PF00501"/>
    </source>
</evidence>
<protein>
    <submittedName>
        <fullName evidence="3">AMP-binding protein</fullName>
    </submittedName>
</protein>
<dbReference type="InterPro" id="IPR000873">
    <property type="entry name" value="AMP-dep_synth/lig_dom"/>
</dbReference>
<evidence type="ECO:0000313" key="3">
    <source>
        <dbReference type="EMBL" id="MFD2417200.1"/>
    </source>
</evidence>
<feature type="domain" description="AMP-dependent synthetase/ligase" evidence="1">
    <location>
        <begin position="28"/>
        <end position="402"/>
    </location>
</feature>
<keyword evidence="4" id="KW-1185">Reference proteome</keyword>